<organism evidence="1 2">
    <name type="scientific">Vibrio proteolyticus NBRC 13287</name>
    <dbReference type="NCBI Taxonomy" id="1219065"/>
    <lineage>
        <taxon>Bacteria</taxon>
        <taxon>Pseudomonadati</taxon>
        <taxon>Pseudomonadota</taxon>
        <taxon>Gammaproteobacteria</taxon>
        <taxon>Vibrionales</taxon>
        <taxon>Vibrionaceae</taxon>
        <taxon>Vibrio</taxon>
    </lineage>
</organism>
<proteinExistence type="predicted"/>
<evidence type="ECO:0000313" key="1">
    <source>
        <dbReference type="EMBL" id="GAD68843.1"/>
    </source>
</evidence>
<keyword evidence="2" id="KW-1185">Reference proteome</keyword>
<reference evidence="1 2" key="1">
    <citation type="submission" date="2013-09" db="EMBL/GenBank/DDBJ databases">
        <title>Whole genome shotgun sequence of Vibrio proteolyticus NBRC 13287.</title>
        <authorList>
            <person name="Isaki S."/>
            <person name="Hosoyama A."/>
            <person name="Numata M."/>
            <person name="Hashimoto M."/>
            <person name="Hosoyama Y."/>
            <person name="Tsuchikane K."/>
            <person name="Noguchi M."/>
            <person name="Hirakata S."/>
            <person name="Ichikawa N."/>
            <person name="Ohji S."/>
            <person name="Yamazoe A."/>
            <person name="Fujita N."/>
        </authorList>
    </citation>
    <scope>NUCLEOTIDE SEQUENCE [LARGE SCALE GENOMIC DNA]</scope>
    <source>
        <strain evidence="1 2">NBRC 13287</strain>
    </source>
</reference>
<dbReference type="AlphaFoldDB" id="U3BQR6"/>
<accession>U3BQR6</accession>
<evidence type="ECO:0000313" key="2">
    <source>
        <dbReference type="Proteomes" id="UP000016570"/>
    </source>
</evidence>
<dbReference type="EMBL" id="BATJ01000020">
    <property type="protein sequence ID" value="GAD68843.1"/>
    <property type="molecule type" value="Genomic_DNA"/>
</dbReference>
<dbReference type="RefSeq" id="WP_021706811.1">
    <property type="nucleotide sequence ID" value="NZ_BATJ01000020.1"/>
</dbReference>
<name>U3BQR6_VIBPR</name>
<dbReference type="STRING" id="1219065.VPR01S_20_00230"/>
<dbReference type="Proteomes" id="UP000016570">
    <property type="component" value="Unassembled WGS sequence"/>
</dbReference>
<sequence length="117" mass="13057">MSNYSDLCQAQQFCIRVGALHGMTNTHDAENLNHVKATATQFTDSIGAKAPDLKRLSYFNDGEVDPQKVAVVFEDGSLVRIRHSLTCEMVQRVFGISEEIDLFWLPAELVTPPCVEE</sequence>
<gene>
    <name evidence="1" type="ORF">VPR01S_20_00230</name>
</gene>
<comment type="caution">
    <text evidence="1">The sequence shown here is derived from an EMBL/GenBank/DDBJ whole genome shotgun (WGS) entry which is preliminary data.</text>
</comment>
<protein>
    <submittedName>
        <fullName evidence="1">Uncharacterized protein</fullName>
    </submittedName>
</protein>